<evidence type="ECO:0000313" key="4">
    <source>
        <dbReference type="Proteomes" id="UP000602510"/>
    </source>
</evidence>
<comment type="caution">
    <text evidence="2">The sequence shown here is derived from an EMBL/GenBank/DDBJ whole genome shotgun (WGS) entry which is preliminary data.</text>
</comment>
<keyword evidence="4" id="KW-1185">Reference proteome</keyword>
<keyword evidence="1" id="KW-0472">Membrane</keyword>
<gene>
    <name evidence="2" type="ORF">GN244_ATG03397</name>
    <name evidence="3" type="ORF">GN958_ATG23091</name>
</gene>
<dbReference type="Proteomes" id="UP000602510">
    <property type="component" value="Unassembled WGS sequence"/>
</dbReference>
<organism evidence="2 4">
    <name type="scientific">Phytophthora infestans</name>
    <name type="common">Potato late blight agent</name>
    <name type="synonym">Botrytis infestans</name>
    <dbReference type="NCBI Taxonomy" id="4787"/>
    <lineage>
        <taxon>Eukaryota</taxon>
        <taxon>Sar</taxon>
        <taxon>Stramenopiles</taxon>
        <taxon>Oomycota</taxon>
        <taxon>Peronosporomycetes</taxon>
        <taxon>Peronosporales</taxon>
        <taxon>Peronosporaceae</taxon>
        <taxon>Phytophthora</taxon>
    </lineage>
</organism>
<feature type="transmembrane region" description="Helical" evidence="1">
    <location>
        <begin position="56"/>
        <end position="76"/>
    </location>
</feature>
<protein>
    <recommendedName>
        <fullName evidence="5">Transmembrane protein</fullName>
    </recommendedName>
</protein>
<dbReference type="AlphaFoldDB" id="A0A833T1B4"/>
<dbReference type="OMA" id="AEWFILL"/>
<name>A0A833T1B4_PHYIN</name>
<dbReference type="EMBL" id="JAACNO010003224">
    <property type="protein sequence ID" value="KAF4127725.1"/>
    <property type="molecule type" value="Genomic_DNA"/>
</dbReference>
<evidence type="ECO:0000313" key="3">
    <source>
        <dbReference type="EMBL" id="KAF4127725.1"/>
    </source>
</evidence>
<evidence type="ECO:0008006" key="5">
    <source>
        <dbReference type="Google" id="ProtNLM"/>
    </source>
</evidence>
<accession>A0A833T1B4</accession>
<reference evidence="2" key="1">
    <citation type="submission" date="2020-04" db="EMBL/GenBank/DDBJ databases">
        <title>Hybrid Assembly of Korean Phytophthora infestans isolates.</title>
        <authorList>
            <person name="Prokchorchik M."/>
            <person name="Lee Y."/>
            <person name="Seo J."/>
            <person name="Cho J.-H."/>
            <person name="Park Y.-E."/>
            <person name="Jang D.-C."/>
            <person name="Im J.-S."/>
            <person name="Choi J.-G."/>
            <person name="Park H.-J."/>
            <person name="Lee G.-B."/>
            <person name="Lee Y.-G."/>
            <person name="Hong S.-Y."/>
            <person name="Cho K."/>
            <person name="Sohn K.H."/>
        </authorList>
    </citation>
    <scope>NUCLEOTIDE SEQUENCE</scope>
    <source>
        <strain evidence="2">KR_1_A1</strain>
        <strain evidence="3">KR_2_A2</strain>
    </source>
</reference>
<sequence length="87" mass="9914">MTATTASTEVAVVAITATERKDPHDEFGILELYENLTLTQKIVIGLLCAIVALEELYLFTLAIKYIAEWFILLLVVTRRTNRLRFQI</sequence>
<evidence type="ECO:0000256" key="1">
    <source>
        <dbReference type="SAM" id="Phobius"/>
    </source>
</evidence>
<evidence type="ECO:0000313" key="2">
    <source>
        <dbReference type="EMBL" id="KAF4044308.1"/>
    </source>
</evidence>
<dbReference type="EMBL" id="WSZM01000073">
    <property type="protein sequence ID" value="KAF4044308.1"/>
    <property type="molecule type" value="Genomic_DNA"/>
</dbReference>
<dbReference type="Proteomes" id="UP000704712">
    <property type="component" value="Unassembled WGS sequence"/>
</dbReference>
<keyword evidence="1" id="KW-1133">Transmembrane helix</keyword>
<keyword evidence="1" id="KW-0812">Transmembrane</keyword>
<proteinExistence type="predicted"/>